<gene>
    <name evidence="3" type="ORF">HYH03_006168</name>
</gene>
<feature type="region of interest" description="Disordered" evidence="2">
    <location>
        <begin position="292"/>
        <end position="332"/>
    </location>
</feature>
<name>A0A836C1F8_9CHLO</name>
<dbReference type="Proteomes" id="UP000612055">
    <property type="component" value="Unassembled WGS sequence"/>
</dbReference>
<feature type="compositionally biased region" description="Low complexity" evidence="2">
    <location>
        <begin position="1035"/>
        <end position="1059"/>
    </location>
</feature>
<feature type="compositionally biased region" description="Low complexity" evidence="2">
    <location>
        <begin position="1072"/>
        <end position="1083"/>
    </location>
</feature>
<evidence type="ECO:0000313" key="3">
    <source>
        <dbReference type="EMBL" id="KAG2495568.1"/>
    </source>
</evidence>
<dbReference type="GO" id="GO:0000146">
    <property type="term" value="F:microfilament motor activity"/>
    <property type="evidence" value="ECO:0007669"/>
    <property type="project" value="TreeGrafter"/>
</dbReference>
<feature type="compositionally biased region" description="Low complexity" evidence="2">
    <location>
        <begin position="1689"/>
        <end position="1698"/>
    </location>
</feature>
<feature type="region of interest" description="Disordered" evidence="2">
    <location>
        <begin position="170"/>
        <end position="198"/>
    </location>
</feature>
<feature type="compositionally biased region" description="Low complexity" evidence="2">
    <location>
        <begin position="115"/>
        <end position="124"/>
    </location>
</feature>
<organism evidence="3 4">
    <name type="scientific">Edaphochlamys debaryana</name>
    <dbReference type="NCBI Taxonomy" id="47281"/>
    <lineage>
        <taxon>Eukaryota</taxon>
        <taxon>Viridiplantae</taxon>
        <taxon>Chlorophyta</taxon>
        <taxon>core chlorophytes</taxon>
        <taxon>Chlorophyceae</taxon>
        <taxon>CS clade</taxon>
        <taxon>Chlamydomonadales</taxon>
        <taxon>Chlamydomonadales incertae sedis</taxon>
        <taxon>Edaphochlamys</taxon>
    </lineage>
</organism>
<keyword evidence="1" id="KW-0175">Coiled coil</keyword>
<proteinExistence type="predicted"/>
<protein>
    <submittedName>
        <fullName evidence="3">Uncharacterized protein</fullName>
    </submittedName>
</protein>
<feature type="compositionally biased region" description="Gly residues" evidence="2">
    <location>
        <begin position="1731"/>
        <end position="1757"/>
    </location>
</feature>
<evidence type="ECO:0000313" key="4">
    <source>
        <dbReference type="Proteomes" id="UP000612055"/>
    </source>
</evidence>
<comment type="caution">
    <text evidence="3">The sequence shown here is derived from an EMBL/GenBank/DDBJ whole genome shotgun (WGS) entry which is preliminary data.</text>
</comment>
<feature type="region of interest" description="Disordered" evidence="2">
    <location>
        <begin position="1729"/>
        <end position="1824"/>
    </location>
</feature>
<feature type="coiled-coil region" evidence="1">
    <location>
        <begin position="877"/>
        <end position="928"/>
    </location>
</feature>
<dbReference type="PANTHER" id="PTHR45615:SF40">
    <property type="entry name" value="MYOSIN HEAVY CHAIN, NON-MUSCLE"/>
    <property type="match status" value="1"/>
</dbReference>
<evidence type="ECO:0000256" key="2">
    <source>
        <dbReference type="SAM" id="MobiDB-lite"/>
    </source>
</evidence>
<feature type="region of interest" description="Disordered" evidence="2">
    <location>
        <begin position="1610"/>
        <end position="1665"/>
    </location>
</feature>
<keyword evidence="4" id="KW-1185">Reference proteome</keyword>
<sequence>MPSTLPAIVSPRPGLGAPELTLPDDRGLSFSGLAPVPNALRGALFEASNGRSSPTALLAAAVPPPGSPSRPINSITTQALLSAPLQVPHRSGSTPGPGPSSLVYSALASVGGAGASPGAPSVAWAPPPQQAPEGLAPASAALRAAAEGVAEALDAAVRASEAQNRALLSATRESVGLPPAPSGAGGGGGPARPASARALDRALSASRLKGLSGGRGMGWVRSIVRQTEGGQAYTAAAEEAERERAGEGGESGGGGPKRGPLPSLRQAPRPQDAVQLQAWLADTLQQVAAAAAARQQAQHAEHAQHAPQLQQQPDPEATAAVGGPDPGGQAHQAAELADAALYVVGVALEELRRQVAAECKERGDVLGSLVEQQAGLLALRGALAAEGRAAEASGQWAAVVAEGQKDAAPTSASGPAPGSYAPGLAAQLVAAQHAAAAAERRYALADAALSGEVARRTAAEQQLEAARELLKRQEDDWLRNRSTAQRLEAERAGMVDRIEEARREAAVAEARASAARQETHIGKDEVAELEAALARMRQQYEGNEILVVAQRQQVRELEAALAALREQHREQAVALGKVGKVTEQYETAAADLRSELAAEQARAADLAAALAVRTARLTEVEESLAATEAALETVRTALARSEDAFGKATSEADAAQRRLQHELADALAARRQEETRREQLEREAAAQCELVKLVARTLALQGMEGVPSLNDKTWDSGGPLGAAQRVLGLVTQQLAMLYGHQEDLARQLRGVQAKLLEEKEAATKLQKELYESRTAEARMIKEKEVVDMRLAALEHDLRHSQAEALKYRAAVVDTEARIKVQHETIMQLQAQIKELPPLKRRVEALHIDLEATKKAEEEGRQALDVTRKNLEVSETHVEWYKKEVERLQGEVAELQTDVKQMRTVQAKLGEEEARAKELEEQVVGLQYQLDLTAESHSETLKQLDLAKFFLQGLESNGGAPPGSAGAGNRPSTSASSPGRPVVSPSRPSATSPTSRYGSPGSRSRSGRVDILVIDEDEAFGEGQGDDLSPGLEAVSRTSPGGATAAAAAAAASGSRPASAVPTRPYSAFNRVGPGASAPPRSRAGSARSMAAAAAGGLSAGASAGSVAGGAAGVRSVHGGKSRPGSALRAGSRPGSAFSQAPPIDEEDSIYQADVPEEVLAIMRSRGLASRPSANAKWFGIKIAIMSWFSNKLRARLTEAVEQLATKDLEIANLHVAYLTEMKQREQFISEELVSTLTPVLESAMSDTQREVTDLRSHLPGFRQGMDALAASTAVLALSLKGYRERESHAVSRSAQTDAEGSDDWLRYAASLPPLPPGLALSVASLTETIVRIYLRAGMTVEDVPTWGPPRHDTIHDAIMAHYTSQRAPGSFSSDLITDPESPVARLLGSAALAAKNTKVACFLYFLGLSPEGVHWPSPTWHFFLALLHCLRVLLSGTWRVVTKKWATPEGVQIPMPAAMDLVGNIFNVQAPADLDGAMSVRLASIVTPGAAGPAVDLDALLLLLVREHSAGNCPRAPLLFPRRLTDGALFNVFNAAGHNAHIDVLRSHTADRYIGATAPPSPAAGARRGPASVSAGATSASASAAASPSRQYTPTTASLAASAAGLSRPGTVAGGLSPSTPHGRGPSLASNTMSTAFTYTPPSTAGGPVAPGDHHDGGGTADFLHPYGDLGLDSAGGSGSFFAGGGESGPLPSGPSSGSVGGRDRERSQLLEPLQQRLARQQLQAQLERVGAGGGGGAGGWGGGEEGMGMGSVGGGPPEQPAGSTTVSFEISHRSRQASTSVSVGGSPGAGGGGGGGGQSGSGHAAGAGGGKRLTALPSPVRRR</sequence>
<feature type="region of interest" description="Disordered" evidence="2">
    <location>
        <begin position="115"/>
        <end position="136"/>
    </location>
</feature>
<feature type="compositionally biased region" description="Gly residues" evidence="2">
    <location>
        <begin position="1786"/>
        <end position="1812"/>
    </location>
</feature>
<feature type="region of interest" description="Disordered" evidence="2">
    <location>
        <begin position="231"/>
        <end position="272"/>
    </location>
</feature>
<feature type="compositionally biased region" description="Gly residues" evidence="2">
    <location>
        <begin position="1678"/>
        <end position="1688"/>
    </location>
</feature>
<feature type="coiled-coil region" evidence="1">
    <location>
        <begin position="663"/>
        <end position="690"/>
    </location>
</feature>
<dbReference type="GO" id="GO:0005737">
    <property type="term" value="C:cytoplasm"/>
    <property type="evidence" value="ECO:0007669"/>
    <property type="project" value="TreeGrafter"/>
</dbReference>
<dbReference type="PANTHER" id="PTHR45615">
    <property type="entry name" value="MYOSIN HEAVY CHAIN, NON-MUSCLE"/>
    <property type="match status" value="1"/>
</dbReference>
<evidence type="ECO:0000256" key="1">
    <source>
        <dbReference type="SAM" id="Coils"/>
    </source>
</evidence>
<reference evidence="3" key="1">
    <citation type="journal article" date="2020" name="bioRxiv">
        <title>Comparative genomics of Chlamydomonas.</title>
        <authorList>
            <person name="Craig R.J."/>
            <person name="Hasan A.R."/>
            <person name="Ness R.W."/>
            <person name="Keightley P.D."/>
        </authorList>
    </citation>
    <scope>NUCLEOTIDE SEQUENCE</scope>
    <source>
        <strain evidence="3">CCAP 11/70</strain>
    </source>
</reference>
<dbReference type="EMBL" id="JAEHOE010000023">
    <property type="protein sequence ID" value="KAG2495568.1"/>
    <property type="molecule type" value="Genomic_DNA"/>
</dbReference>
<feature type="compositionally biased region" description="Low complexity" evidence="2">
    <location>
        <begin position="956"/>
        <end position="1003"/>
    </location>
</feature>
<dbReference type="GO" id="GO:0032982">
    <property type="term" value="C:myosin filament"/>
    <property type="evidence" value="ECO:0007669"/>
    <property type="project" value="TreeGrafter"/>
</dbReference>
<feature type="region of interest" description="Disordered" evidence="2">
    <location>
        <begin position="1108"/>
        <end position="1148"/>
    </location>
</feature>
<dbReference type="OrthoDB" id="549446at2759"/>
<accession>A0A836C1F8</accession>
<feature type="region of interest" description="Disordered" evidence="2">
    <location>
        <begin position="956"/>
        <end position="1083"/>
    </location>
</feature>
<feature type="compositionally biased region" description="Polar residues" evidence="2">
    <location>
        <begin position="1628"/>
        <end position="1643"/>
    </location>
</feature>
<feature type="coiled-coil region" evidence="1">
    <location>
        <begin position="456"/>
        <end position="637"/>
    </location>
</feature>
<feature type="region of interest" description="Disordered" evidence="2">
    <location>
        <begin position="1678"/>
        <end position="1706"/>
    </location>
</feature>
<feature type="compositionally biased region" description="Gly residues" evidence="2">
    <location>
        <begin position="248"/>
        <end position="257"/>
    </location>
</feature>
<dbReference type="GO" id="GO:0016460">
    <property type="term" value="C:myosin II complex"/>
    <property type="evidence" value="ECO:0007669"/>
    <property type="project" value="TreeGrafter"/>
</dbReference>
<dbReference type="GO" id="GO:0051015">
    <property type="term" value="F:actin filament binding"/>
    <property type="evidence" value="ECO:0007669"/>
    <property type="project" value="TreeGrafter"/>
</dbReference>